<feature type="transmembrane region" description="Helical" evidence="1">
    <location>
        <begin position="12"/>
        <end position="35"/>
    </location>
</feature>
<feature type="domain" description="EamA" evidence="2">
    <location>
        <begin position="9"/>
        <end position="143"/>
    </location>
</feature>
<feature type="transmembrane region" description="Helical" evidence="1">
    <location>
        <begin position="182"/>
        <end position="202"/>
    </location>
</feature>
<accession>A0A1F6EJU2</accession>
<keyword evidence="1" id="KW-1133">Transmembrane helix</keyword>
<feature type="domain" description="EamA" evidence="2">
    <location>
        <begin position="152"/>
        <end position="287"/>
    </location>
</feature>
<evidence type="ECO:0000256" key="1">
    <source>
        <dbReference type="SAM" id="Phobius"/>
    </source>
</evidence>
<dbReference type="SUPFAM" id="SSF103481">
    <property type="entry name" value="Multidrug resistance efflux transporter EmrE"/>
    <property type="match status" value="2"/>
</dbReference>
<feature type="transmembrane region" description="Helical" evidence="1">
    <location>
        <begin position="214"/>
        <end position="233"/>
    </location>
</feature>
<feature type="transmembrane region" description="Helical" evidence="1">
    <location>
        <begin position="270"/>
        <end position="287"/>
    </location>
</feature>
<reference evidence="3 4" key="1">
    <citation type="journal article" date="2016" name="Nat. Commun.">
        <title>Thousands of microbial genomes shed light on interconnected biogeochemical processes in an aquifer system.</title>
        <authorList>
            <person name="Anantharaman K."/>
            <person name="Brown C.T."/>
            <person name="Hug L.A."/>
            <person name="Sharon I."/>
            <person name="Castelle C.J."/>
            <person name="Probst A.J."/>
            <person name="Thomas B.C."/>
            <person name="Singh A."/>
            <person name="Wilkins M.J."/>
            <person name="Karaoz U."/>
            <person name="Brodie E.L."/>
            <person name="Williams K.H."/>
            <person name="Hubbard S.S."/>
            <person name="Banfield J.F."/>
        </authorList>
    </citation>
    <scope>NUCLEOTIDE SEQUENCE [LARGE SCALE GENOMIC DNA]</scope>
</reference>
<dbReference type="InterPro" id="IPR037185">
    <property type="entry name" value="EmrE-like"/>
</dbReference>
<dbReference type="GO" id="GO:0016020">
    <property type="term" value="C:membrane"/>
    <property type="evidence" value="ECO:0007669"/>
    <property type="project" value="InterPro"/>
</dbReference>
<dbReference type="InterPro" id="IPR000620">
    <property type="entry name" value="EamA_dom"/>
</dbReference>
<dbReference type="Proteomes" id="UP000178427">
    <property type="component" value="Unassembled WGS sequence"/>
</dbReference>
<comment type="caution">
    <text evidence="3">The sequence shown here is derived from an EMBL/GenBank/DDBJ whole genome shotgun (WGS) entry which is preliminary data.</text>
</comment>
<gene>
    <name evidence="3" type="ORF">A3A40_01005</name>
</gene>
<feature type="transmembrane region" description="Helical" evidence="1">
    <location>
        <begin position="70"/>
        <end position="93"/>
    </location>
</feature>
<name>A0A1F6EJU2_9BACT</name>
<sequence>MDALSEQRKGELSLLITALLNGFLPIVVVLSYAAVPSLVSLFWSTLFATIFFLVVVNYRGRWKELRNALLWKYAFLIALIIGVVTYSLYFIALETTTPGNVAIIVLFEVFTSFLFFRVFKGERFSFDYALGAILMVMGAIIVLGRDFSGMHLGDLLILVMCVFAPIGNFFQQKAREIASSETIMFLRSALSLPGIFLLTYFFGAHASARDVLAALPLLILNGILLLGFSKLFWLEAIHRISVTKGTALASISPLVTLALAWVMLSQTPTVWQIASLVPFILGTLLLTDQVKWRPVRALQ</sequence>
<keyword evidence="1" id="KW-0812">Transmembrane</keyword>
<dbReference type="PANTHER" id="PTHR22911">
    <property type="entry name" value="ACYL-MALONYL CONDENSING ENZYME-RELATED"/>
    <property type="match status" value="1"/>
</dbReference>
<dbReference type="EMBL" id="MFMA01000026">
    <property type="protein sequence ID" value="OGG73904.1"/>
    <property type="molecule type" value="Genomic_DNA"/>
</dbReference>
<evidence type="ECO:0000259" key="2">
    <source>
        <dbReference type="Pfam" id="PF00892"/>
    </source>
</evidence>
<evidence type="ECO:0000313" key="4">
    <source>
        <dbReference type="Proteomes" id="UP000178427"/>
    </source>
</evidence>
<dbReference type="Pfam" id="PF00892">
    <property type="entry name" value="EamA"/>
    <property type="match status" value="2"/>
</dbReference>
<feature type="transmembrane region" description="Helical" evidence="1">
    <location>
        <begin position="150"/>
        <end position="170"/>
    </location>
</feature>
<feature type="transmembrane region" description="Helical" evidence="1">
    <location>
        <begin position="245"/>
        <end position="264"/>
    </location>
</feature>
<dbReference type="STRING" id="1798513.A3A40_01005"/>
<organism evidence="3 4">
    <name type="scientific">Candidatus Kaiserbacteria bacterium RIFCSPLOWO2_01_FULL_54_20</name>
    <dbReference type="NCBI Taxonomy" id="1798513"/>
    <lineage>
        <taxon>Bacteria</taxon>
        <taxon>Candidatus Kaiseribacteriota</taxon>
    </lineage>
</organism>
<proteinExistence type="predicted"/>
<evidence type="ECO:0000313" key="3">
    <source>
        <dbReference type="EMBL" id="OGG73904.1"/>
    </source>
</evidence>
<feature type="transmembrane region" description="Helical" evidence="1">
    <location>
        <begin position="99"/>
        <end position="119"/>
    </location>
</feature>
<dbReference type="AlphaFoldDB" id="A0A1F6EJU2"/>
<feature type="transmembrane region" description="Helical" evidence="1">
    <location>
        <begin position="41"/>
        <end position="58"/>
    </location>
</feature>
<feature type="transmembrane region" description="Helical" evidence="1">
    <location>
        <begin position="126"/>
        <end position="144"/>
    </location>
</feature>
<keyword evidence="1" id="KW-0472">Membrane</keyword>
<protein>
    <recommendedName>
        <fullName evidence="2">EamA domain-containing protein</fullName>
    </recommendedName>
</protein>